<dbReference type="Gene3D" id="1.10.30.50">
    <property type="match status" value="1"/>
</dbReference>
<evidence type="ECO:0000313" key="4">
    <source>
        <dbReference type="Proteomes" id="UP000325307"/>
    </source>
</evidence>
<accession>A0A5A7NR45</accession>
<dbReference type="InterPro" id="IPR003615">
    <property type="entry name" value="HNH_nuc"/>
</dbReference>
<organism evidence="3 4">
    <name type="scientific">Zafaria cholistanensis</name>
    <dbReference type="NCBI Taxonomy" id="1682741"/>
    <lineage>
        <taxon>Bacteria</taxon>
        <taxon>Bacillati</taxon>
        <taxon>Actinomycetota</taxon>
        <taxon>Actinomycetes</taxon>
        <taxon>Micrococcales</taxon>
        <taxon>Micrococcaceae</taxon>
        <taxon>Zafaria</taxon>
    </lineage>
</organism>
<dbReference type="CDD" id="cd00085">
    <property type="entry name" value="HNHc"/>
    <property type="match status" value="1"/>
</dbReference>
<gene>
    <name evidence="3" type="ORF">NCCP1664_17660</name>
</gene>
<dbReference type="GO" id="GO:0008270">
    <property type="term" value="F:zinc ion binding"/>
    <property type="evidence" value="ECO:0007669"/>
    <property type="project" value="InterPro"/>
</dbReference>
<dbReference type="Pfam" id="PF01844">
    <property type="entry name" value="HNH"/>
    <property type="match status" value="1"/>
</dbReference>
<dbReference type="GO" id="GO:0003676">
    <property type="term" value="F:nucleic acid binding"/>
    <property type="evidence" value="ECO:0007669"/>
    <property type="project" value="InterPro"/>
</dbReference>
<dbReference type="SMART" id="SM00507">
    <property type="entry name" value="HNHc"/>
    <property type="match status" value="1"/>
</dbReference>
<reference evidence="3 4" key="1">
    <citation type="submission" date="2019-09" db="EMBL/GenBank/DDBJ databases">
        <title>Arthrobacter zafarii sp. nov., a moderately thermotolerant and halotolerant actinobacterium isolated from Cholistan desert soil of Pakistan.</title>
        <authorList>
            <person name="Amin A."/>
            <person name="Ahmed I."/>
            <person name="Khalid N."/>
            <person name="Schumann P."/>
            <person name="Busse H.J."/>
            <person name="Khan I.U."/>
            <person name="Li S."/>
            <person name="Li W.J."/>
        </authorList>
    </citation>
    <scope>NUCLEOTIDE SEQUENCE [LARGE SCALE GENOMIC DNA]</scope>
    <source>
        <strain evidence="3 4">NCCP-1664</strain>
    </source>
</reference>
<name>A0A5A7NR45_9MICC</name>
<sequence>MPYAVVFVVVVLVLALLIKYWYIVLAIALVALACVKLPPMIRNIRKERYFASEEFLKHKAEIASIVAEHNEVADYTSEIRSRGTFQLGSSSTGAHAHLASYENTSNHNYRRDRNVANYQAPNVHNCSLQVVRNAKAEPIKYLMKYFDIKAGESNLSDVENLGEDIARLENAVDNLHQREASITTSFAPPEFILQYYREEFMKHVGVELSPIIVPYPVYAFEYVSAGGNSSQRTTVTLNTETIDALVETLSQKIRFYKSVAGQRALMTARLRHFIKTRDNHTCRYCSVSIEAEPHLLLEVDHIVPVSKGGLSTPENLQTLCWRCNRAKSNKIVPAS</sequence>
<feature type="domain" description="HNH nuclease" evidence="2">
    <location>
        <begin position="269"/>
        <end position="325"/>
    </location>
</feature>
<dbReference type="PANTHER" id="PTHR33877:SF1">
    <property type="entry name" value="TYPE IV METHYL-DIRECTED RESTRICTION ENZYME ECOKMCRA"/>
    <property type="match status" value="1"/>
</dbReference>
<keyword evidence="1" id="KW-0812">Transmembrane</keyword>
<keyword evidence="1" id="KW-0472">Membrane</keyword>
<dbReference type="Proteomes" id="UP000325307">
    <property type="component" value="Unassembled WGS sequence"/>
</dbReference>
<comment type="caution">
    <text evidence="3">The sequence shown here is derived from an EMBL/GenBank/DDBJ whole genome shotgun (WGS) entry which is preliminary data.</text>
</comment>
<proteinExistence type="predicted"/>
<feature type="transmembrane region" description="Helical" evidence="1">
    <location>
        <begin position="6"/>
        <end position="35"/>
    </location>
</feature>
<protein>
    <recommendedName>
        <fullName evidence="2">HNH nuclease domain-containing protein</fullName>
    </recommendedName>
</protein>
<dbReference type="GO" id="GO:0004519">
    <property type="term" value="F:endonuclease activity"/>
    <property type="evidence" value="ECO:0007669"/>
    <property type="project" value="InterPro"/>
</dbReference>
<evidence type="ECO:0000256" key="1">
    <source>
        <dbReference type="SAM" id="Phobius"/>
    </source>
</evidence>
<keyword evidence="4" id="KW-1185">Reference proteome</keyword>
<keyword evidence="1" id="KW-1133">Transmembrane helix</keyword>
<dbReference type="PANTHER" id="PTHR33877">
    <property type="entry name" value="SLL1193 PROTEIN"/>
    <property type="match status" value="1"/>
</dbReference>
<dbReference type="AlphaFoldDB" id="A0A5A7NR45"/>
<dbReference type="InterPro" id="IPR052892">
    <property type="entry name" value="NA-targeting_endonuclease"/>
</dbReference>
<dbReference type="InterPro" id="IPR002711">
    <property type="entry name" value="HNH"/>
</dbReference>
<evidence type="ECO:0000259" key="2">
    <source>
        <dbReference type="SMART" id="SM00507"/>
    </source>
</evidence>
<evidence type="ECO:0000313" key="3">
    <source>
        <dbReference type="EMBL" id="GER23270.1"/>
    </source>
</evidence>
<dbReference type="EMBL" id="BKDJ01000008">
    <property type="protein sequence ID" value="GER23270.1"/>
    <property type="molecule type" value="Genomic_DNA"/>
</dbReference>